<reference evidence="1" key="1">
    <citation type="submission" date="2019-08" db="EMBL/GenBank/DDBJ databases">
        <authorList>
            <person name="Kucharzyk K."/>
            <person name="Murdoch R.W."/>
            <person name="Higgins S."/>
            <person name="Loffler F."/>
        </authorList>
    </citation>
    <scope>NUCLEOTIDE SEQUENCE</scope>
</reference>
<name>A0A645IDE6_9ZZZZ</name>
<accession>A0A645IDE6</accession>
<sequence length="65" mass="7630">MNYQIRRAIENYIQSNGKQNTRDVIALFAKRFNTTKQRISGNISCMKCHEQSIDIIPNKPHSIMY</sequence>
<comment type="caution">
    <text evidence="1">The sequence shown here is derived from an EMBL/GenBank/DDBJ whole genome shotgun (WGS) entry which is preliminary data.</text>
</comment>
<evidence type="ECO:0000313" key="1">
    <source>
        <dbReference type="EMBL" id="MPN46314.1"/>
    </source>
</evidence>
<dbReference type="AlphaFoldDB" id="A0A645IDE6"/>
<proteinExistence type="predicted"/>
<dbReference type="EMBL" id="VSSQ01106889">
    <property type="protein sequence ID" value="MPN46314.1"/>
    <property type="molecule type" value="Genomic_DNA"/>
</dbReference>
<organism evidence="1">
    <name type="scientific">bioreactor metagenome</name>
    <dbReference type="NCBI Taxonomy" id="1076179"/>
    <lineage>
        <taxon>unclassified sequences</taxon>
        <taxon>metagenomes</taxon>
        <taxon>ecological metagenomes</taxon>
    </lineage>
</organism>
<protein>
    <submittedName>
        <fullName evidence="1">Uncharacterized protein</fullName>
    </submittedName>
</protein>
<gene>
    <name evidence="1" type="ORF">SDC9_193900</name>
</gene>